<reference evidence="2" key="1">
    <citation type="submission" date="2013-11" db="EMBL/GenBank/DDBJ databases">
        <authorList>
            <person name="Hoang H.T."/>
            <person name="Killian M.L."/>
            <person name="Madson D.M."/>
            <person name="Arruda P.H.E."/>
            <person name="Sun D."/>
            <person name="Schwartz K.J."/>
            <person name="Yoon K."/>
        </authorList>
    </citation>
    <scope>NUCLEOTIDE SEQUENCE [LARGE SCALE GENOMIC DNA]</scope>
    <source>
        <strain evidence="2">CDK2</strain>
    </source>
</reference>
<name>A0A0P7FU52_9EURY</name>
<evidence type="ECO:0000313" key="2">
    <source>
        <dbReference type="Proteomes" id="UP000050535"/>
    </source>
</evidence>
<dbReference type="Proteomes" id="UP000050535">
    <property type="component" value="Unassembled WGS sequence"/>
</dbReference>
<keyword evidence="2" id="KW-1185">Reference proteome</keyword>
<dbReference type="InterPro" id="IPR029063">
    <property type="entry name" value="SAM-dependent_MTases_sf"/>
</dbReference>
<gene>
    <name evidence="1" type="ORF">SY89_01052</name>
</gene>
<dbReference type="RefSeq" id="WP_054583341.1">
    <property type="nucleotide sequence ID" value="NZ_LGUC01000001.1"/>
</dbReference>
<organism evidence="1 2">
    <name type="scientific">Halolamina pelagica</name>
    <dbReference type="NCBI Taxonomy" id="699431"/>
    <lineage>
        <taxon>Archaea</taxon>
        <taxon>Methanobacteriati</taxon>
        <taxon>Methanobacteriota</taxon>
        <taxon>Stenosarchaea group</taxon>
        <taxon>Halobacteria</taxon>
        <taxon>Halobacteriales</taxon>
        <taxon>Haloferacaceae</taxon>
    </lineage>
</organism>
<sequence length="315" mass="32227">MPTAGDTDLDLPSLALLWAARETGLLEALVHGAGGASEAADAAGVMERAATIVVDTLVDLEFLRRVGDAVEPTNRALGLLATRDLRSIGGVPTALDRFDAYAALPRTMESGVPPIESDPEARIRHRLGAAEAVDDATVAATVDAALAANPDADRALVIADGPGRHARALADRGLDATLLEGASVAAAVEPLLERTPVTLRTGSLAGVASRFDLVLAVDAAWRQSADENRFTTLAMANALAPGGAAVCVEPLRDRSSAAVAVAAAALATGSGQPYPESTVRTWFADAGLEAVATSEVPDTPYQAIAGRRPDDTSGV</sequence>
<dbReference type="SUPFAM" id="SSF53335">
    <property type="entry name" value="S-adenosyl-L-methionine-dependent methyltransferases"/>
    <property type="match status" value="1"/>
</dbReference>
<dbReference type="STRING" id="699431.SY89_01052"/>
<dbReference type="AlphaFoldDB" id="A0A0P7FU52"/>
<dbReference type="InterPro" id="IPR036388">
    <property type="entry name" value="WH-like_DNA-bd_sf"/>
</dbReference>
<dbReference type="Gene3D" id="3.40.50.150">
    <property type="entry name" value="Vaccinia Virus protein VP39"/>
    <property type="match status" value="1"/>
</dbReference>
<proteinExistence type="predicted"/>
<protein>
    <recommendedName>
        <fullName evidence="3">O-methyltransferase</fullName>
    </recommendedName>
</protein>
<accession>A0A0P7FU52</accession>
<evidence type="ECO:0008006" key="3">
    <source>
        <dbReference type="Google" id="ProtNLM"/>
    </source>
</evidence>
<comment type="caution">
    <text evidence="1">The sequence shown here is derived from an EMBL/GenBank/DDBJ whole genome shotgun (WGS) entry which is preliminary data.</text>
</comment>
<evidence type="ECO:0000313" key="1">
    <source>
        <dbReference type="EMBL" id="KPN30325.1"/>
    </source>
</evidence>
<dbReference type="Gene3D" id="1.10.10.10">
    <property type="entry name" value="Winged helix-like DNA-binding domain superfamily/Winged helix DNA-binding domain"/>
    <property type="match status" value="1"/>
</dbReference>
<dbReference type="OrthoDB" id="146767at2157"/>
<dbReference type="EMBL" id="LGUC01000001">
    <property type="protein sequence ID" value="KPN30325.1"/>
    <property type="molecule type" value="Genomic_DNA"/>
</dbReference>